<gene>
    <name evidence="2" type="ORF">E1288_04870</name>
</gene>
<dbReference type="EMBL" id="SMKW01000004">
    <property type="protein sequence ID" value="TDD55152.1"/>
    <property type="molecule type" value="Genomic_DNA"/>
</dbReference>
<reference evidence="2 3" key="1">
    <citation type="submission" date="2019-03" db="EMBL/GenBank/DDBJ databases">
        <title>Draft genome sequences of novel Actinobacteria.</title>
        <authorList>
            <person name="Sahin N."/>
            <person name="Ay H."/>
            <person name="Saygin H."/>
        </authorList>
    </citation>
    <scope>NUCLEOTIDE SEQUENCE [LARGE SCALE GENOMIC DNA]</scope>
    <source>
        <strain evidence="2 3">7K502</strain>
    </source>
</reference>
<evidence type="ECO:0000313" key="3">
    <source>
        <dbReference type="Proteomes" id="UP000294947"/>
    </source>
</evidence>
<dbReference type="OrthoDB" id="5189878at2"/>
<keyword evidence="3" id="KW-1185">Reference proteome</keyword>
<comment type="caution">
    <text evidence="2">The sequence shown here is derived from an EMBL/GenBank/DDBJ whole genome shotgun (WGS) entry which is preliminary data.</text>
</comment>
<organism evidence="2 3">
    <name type="scientific">Saccharopolyspora elongata</name>
    <dbReference type="NCBI Taxonomy" id="2530387"/>
    <lineage>
        <taxon>Bacteria</taxon>
        <taxon>Bacillati</taxon>
        <taxon>Actinomycetota</taxon>
        <taxon>Actinomycetes</taxon>
        <taxon>Pseudonocardiales</taxon>
        <taxon>Pseudonocardiaceae</taxon>
        <taxon>Saccharopolyspora</taxon>
    </lineage>
</organism>
<protein>
    <submittedName>
        <fullName evidence="2">Uncharacterized protein</fullName>
    </submittedName>
</protein>
<accession>A0A4R4ZFB7</accession>
<evidence type="ECO:0000313" key="2">
    <source>
        <dbReference type="EMBL" id="TDD55152.1"/>
    </source>
</evidence>
<proteinExistence type="predicted"/>
<evidence type="ECO:0000256" key="1">
    <source>
        <dbReference type="SAM" id="MobiDB-lite"/>
    </source>
</evidence>
<sequence length="327" mass="36032">MPDSTAAAPSTSGDELNQWINDVQPLVMRLETWHVDQEFEFQPDMSADSLLVLEEALVNSYRPEGGPDAADFLRGAMAYLGESLMMIAGGQWGWAADERPVVLPAPELHLEPVDPLNLIVEALESPVFGVFTGAADMLRDAVLERQAEHPGWKPVKEPTPGLDPWGSEDQHPWLAGWLAARTAQFDAWVADTGVEKAAWDFSPASLDVLGRLVTERYPGGEAFERDEEAPFAQGAIWYAGEVGIRNRSGAWRYREPAEGLPPEEVERNIYLLRPHVVQPAVREGGGDIPFFALLQAARERNPEAPRTRLGRYAAPTDSPVSYRGVQA</sequence>
<dbReference type="Proteomes" id="UP000294947">
    <property type="component" value="Unassembled WGS sequence"/>
</dbReference>
<name>A0A4R4ZFB7_9PSEU</name>
<feature type="region of interest" description="Disordered" evidence="1">
    <location>
        <begin position="302"/>
        <end position="327"/>
    </location>
</feature>
<dbReference type="RefSeq" id="WP_132481410.1">
    <property type="nucleotide sequence ID" value="NZ_SMKW01000004.1"/>
</dbReference>
<dbReference type="AlphaFoldDB" id="A0A4R4ZFB7"/>